<dbReference type="EMBL" id="KZ992507">
    <property type="protein sequence ID" value="RKP09530.1"/>
    <property type="molecule type" value="Genomic_DNA"/>
</dbReference>
<sequence length="223" mass="21949">MRLITLAVAISLALACGHLDCTFAAPTGKTSEHEQAEFSSATPGSIDELHGNISSLTRRDAPAEETPDPSSSKGLARELVPTVFAAAASGAAVVGTAALIGTPAAGAARLVGLAVEGASGGPVFHSVHKAVSKAMDGKNPFSSTHPRPSNLKELGESIKRHAIEMAPLTVGGAVSGVAGGIVGKAFSAARPSAQNVAAVTAGTLVHIGTAEGAAMPAAHGGPN</sequence>
<organism evidence="2 3">
    <name type="scientific">Thamnocephalis sphaerospora</name>
    <dbReference type="NCBI Taxonomy" id="78915"/>
    <lineage>
        <taxon>Eukaryota</taxon>
        <taxon>Fungi</taxon>
        <taxon>Fungi incertae sedis</taxon>
        <taxon>Zoopagomycota</taxon>
        <taxon>Zoopagomycotina</taxon>
        <taxon>Zoopagomycetes</taxon>
        <taxon>Zoopagales</taxon>
        <taxon>Sigmoideomycetaceae</taxon>
        <taxon>Thamnocephalis</taxon>
    </lineage>
</organism>
<name>A0A4P9XVU4_9FUNG</name>
<dbReference type="PROSITE" id="PS51257">
    <property type="entry name" value="PROKAR_LIPOPROTEIN"/>
    <property type="match status" value="1"/>
</dbReference>
<evidence type="ECO:0000313" key="3">
    <source>
        <dbReference type="Proteomes" id="UP000271241"/>
    </source>
</evidence>
<evidence type="ECO:0000313" key="2">
    <source>
        <dbReference type="EMBL" id="RKP09530.1"/>
    </source>
</evidence>
<evidence type="ECO:0008006" key="4">
    <source>
        <dbReference type="Google" id="ProtNLM"/>
    </source>
</evidence>
<accession>A0A4P9XVU4</accession>
<dbReference type="AlphaFoldDB" id="A0A4P9XVU4"/>
<protein>
    <recommendedName>
        <fullName evidence="4">Glycine zipper domain-containing protein</fullName>
    </recommendedName>
</protein>
<keyword evidence="1" id="KW-0732">Signal</keyword>
<reference evidence="3" key="1">
    <citation type="journal article" date="2018" name="Nat. Microbiol.">
        <title>Leveraging single-cell genomics to expand the fungal tree of life.</title>
        <authorList>
            <person name="Ahrendt S.R."/>
            <person name="Quandt C.A."/>
            <person name="Ciobanu D."/>
            <person name="Clum A."/>
            <person name="Salamov A."/>
            <person name="Andreopoulos B."/>
            <person name="Cheng J.F."/>
            <person name="Woyke T."/>
            <person name="Pelin A."/>
            <person name="Henrissat B."/>
            <person name="Reynolds N.K."/>
            <person name="Benny G.L."/>
            <person name="Smith M.E."/>
            <person name="James T.Y."/>
            <person name="Grigoriev I.V."/>
        </authorList>
    </citation>
    <scope>NUCLEOTIDE SEQUENCE [LARGE SCALE GENOMIC DNA]</scope>
    <source>
        <strain evidence="3">RSA 1356</strain>
    </source>
</reference>
<dbReference type="Proteomes" id="UP000271241">
    <property type="component" value="Unassembled WGS sequence"/>
</dbReference>
<feature type="signal peptide" evidence="1">
    <location>
        <begin position="1"/>
        <end position="24"/>
    </location>
</feature>
<feature type="chain" id="PRO_5020610295" description="Glycine zipper domain-containing protein" evidence="1">
    <location>
        <begin position="25"/>
        <end position="223"/>
    </location>
</feature>
<evidence type="ECO:0000256" key="1">
    <source>
        <dbReference type="SAM" id="SignalP"/>
    </source>
</evidence>
<proteinExistence type="predicted"/>
<keyword evidence="3" id="KW-1185">Reference proteome</keyword>
<gene>
    <name evidence="2" type="ORF">THASP1DRAFT_28689</name>
</gene>